<dbReference type="Proteomes" id="UP000663836">
    <property type="component" value="Unassembled WGS sequence"/>
</dbReference>
<gene>
    <name evidence="3" type="ORF">JBS370_LOCUS32034</name>
    <name evidence="2" type="ORF">ZHD862_LOCUS36192</name>
</gene>
<reference evidence="3" key="1">
    <citation type="submission" date="2021-02" db="EMBL/GenBank/DDBJ databases">
        <authorList>
            <person name="Nowell W R."/>
        </authorList>
    </citation>
    <scope>NUCLEOTIDE SEQUENCE</scope>
</reference>
<dbReference type="AlphaFoldDB" id="A0A819VEJ7"/>
<dbReference type="EMBL" id="CAJOBD010008232">
    <property type="protein sequence ID" value="CAF4107545.1"/>
    <property type="molecule type" value="Genomic_DNA"/>
</dbReference>
<sequence length="513" mass="59200">MHYYWNCFYDHAIVLGGSIGGIVTAAYLCKYFKRITIIESDDVLNDIFMKSTSSEILDYRCRLESPTSLGRSGVSQIYQIHGLHSEGYKILLELFPQLKDKLFNEYDIRTYSLKTECRLMNSGVLLNHDLTEDFDWLGIDRFTLEIVLRKELCLKFDKQIEWKCNTRVTDLIVDQSLNIVKGIKYRSKKNNNSLSFDMYGDFIIDCTGRNTSSPKWLKKNFNLIIPTVQVHFGCGYVTFIGERFRTDDPSLDSAAIIGTGVDSPNKNTGFITTPIRIIKTIDNNSLGILATFGIDCVNFEYPPNDSYENLLEWTKENLDSEYYTILTKNKSKKWPQNYILLGDAMCTFNPQYAQGMTHAFRQARELEKLFGESCHKLKDISHIFNRRASVITEECWLASTANDWKSPSLKVIETNKNGDVKVYQRSSDSTMTNHPQPRATLMMRFMQWYSYWFIQCASKSGPLSTDFLRVITQQSNPSILMKPTTFFAVIRIVLMNYLKNWGLFSGRSTHKAF</sequence>
<dbReference type="Gene3D" id="3.50.50.60">
    <property type="entry name" value="FAD/NAD(P)-binding domain"/>
    <property type="match status" value="1"/>
</dbReference>
<protein>
    <submittedName>
        <fullName evidence="3">Uncharacterized protein</fullName>
    </submittedName>
</protein>
<comment type="caution">
    <text evidence="3">The sequence shown here is derived from an EMBL/GenBank/DDBJ whole genome shotgun (WGS) entry which is preliminary data.</text>
</comment>
<feature type="transmembrane region" description="Helical" evidence="1">
    <location>
        <begin position="12"/>
        <end position="29"/>
    </location>
</feature>
<organism evidence="3 4">
    <name type="scientific">Rotaria sordida</name>
    <dbReference type="NCBI Taxonomy" id="392033"/>
    <lineage>
        <taxon>Eukaryota</taxon>
        <taxon>Metazoa</taxon>
        <taxon>Spiralia</taxon>
        <taxon>Gnathifera</taxon>
        <taxon>Rotifera</taxon>
        <taxon>Eurotatoria</taxon>
        <taxon>Bdelloidea</taxon>
        <taxon>Philodinida</taxon>
        <taxon>Philodinidae</taxon>
        <taxon>Rotaria</taxon>
    </lineage>
</organism>
<keyword evidence="1" id="KW-1133">Transmembrane helix</keyword>
<keyword evidence="1" id="KW-0472">Membrane</keyword>
<dbReference type="InterPro" id="IPR036188">
    <property type="entry name" value="FAD/NAD-bd_sf"/>
</dbReference>
<proteinExistence type="predicted"/>
<dbReference type="SUPFAM" id="SSF51905">
    <property type="entry name" value="FAD/NAD(P)-binding domain"/>
    <property type="match status" value="1"/>
</dbReference>
<keyword evidence="1" id="KW-0812">Transmembrane</keyword>
<accession>A0A819VEJ7</accession>
<evidence type="ECO:0000313" key="2">
    <source>
        <dbReference type="EMBL" id="CAF1472398.1"/>
    </source>
</evidence>
<dbReference type="Proteomes" id="UP000663864">
    <property type="component" value="Unassembled WGS sequence"/>
</dbReference>
<evidence type="ECO:0000256" key="1">
    <source>
        <dbReference type="SAM" id="Phobius"/>
    </source>
</evidence>
<name>A0A819VEJ7_9BILA</name>
<evidence type="ECO:0000313" key="3">
    <source>
        <dbReference type="EMBL" id="CAF4107545.1"/>
    </source>
</evidence>
<evidence type="ECO:0000313" key="4">
    <source>
        <dbReference type="Proteomes" id="UP000663836"/>
    </source>
</evidence>
<dbReference type="EMBL" id="CAJNOT010005688">
    <property type="protein sequence ID" value="CAF1472398.1"/>
    <property type="molecule type" value="Genomic_DNA"/>
</dbReference>